<proteinExistence type="predicted"/>
<evidence type="ECO:0000313" key="3">
    <source>
        <dbReference type="Proteomes" id="UP000224660"/>
    </source>
</evidence>
<dbReference type="Proteomes" id="UP000224660">
    <property type="component" value="Segment"/>
</dbReference>
<keyword evidence="2" id="KW-0378">Hydrolase</keyword>
<organism evidence="2 3">
    <name type="scientific">Bacillus phage vB_BsuM-Goe2</name>
    <dbReference type="NCBI Taxonomy" id="1933062"/>
    <lineage>
        <taxon>Viruses</taxon>
        <taxon>Duplodnaviria</taxon>
        <taxon>Heunggongvirae</taxon>
        <taxon>Uroviricota</taxon>
        <taxon>Caudoviricetes</taxon>
        <taxon>Herelleviridae</taxon>
        <taxon>Spounavirinae</taxon>
        <taxon>Okubovirus</taxon>
        <taxon>Okubovirus camphawk</taxon>
    </lineage>
</organism>
<sequence>MSSYSYEVDPVAEFSKELIEIKEDKIRLLTAMALEKAPEYFFFVPASSSGKYHSKKNLGMGGLVRHTKEVFWLGQELLNHPTFGGKLTDIEKDICRSAMILHDSCKQGFDSEGGTVTEHPLLVNMLLTFEDLDNPINLNLWRRICSVISTHMGPWTKNKEGKEVLPLPKDNLQSLVHLADYLASRKRVSVDYPI</sequence>
<feature type="domain" description="HD" evidence="1">
    <location>
        <begin position="65"/>
        <end position="183"/>
    </location>
</feature>
<evidence type="ECO:0000259" key="1">
    <source>
        <dbReference type="Pfam" id="PF01966"/>
    </source>
</evidence>
<dbReference type="SUPFAM" id="SSF109604">
    <property type="entry name" value="HD-domain/PDEase-like"/>
    <property type="match status" value="1"/>
</dbReference>
<protein>
    <submittedName>
        <fullName evidence="2">Phosphohydrolase</fullName>
    </submittedName>
</protein>
<dbReference type="Pfam" id="PF01966">
    <property type="entry name" value="HD"/>
    <property type="match status" value="1"/>
</dbReference>
<evidence type="ECO:0000313" key="2">
    <source>
        <dbReference type="EMBL" id="APZ82386.1"/>
    </source>
</evidence>
<dbReference type="InterPro" id="IPR006674">
    <property type="entry name" value="HD_domain"/>
</dbReference>
<dbReference type="GO" id="GO:0016787">
    <property type="term" value="F:hydrolase activity"/>
    <property type="evidence" value="ECO:0007669"/>
    <property type="project" value="UniProtKB-KW"/>
</dbReference>
<dbReference type="EMBL" id="KY368639">
    <property type="protein sequence ID" value="APZ82386.1"/>
    <property type="molecule type" value="Genomic_DNA"/>
</dbReference>
<name>A0A1Z1DEM4_9CAUD</name>
<accession>A0A1Z1DEM4</accession>
<reference evidence="2 3" key="1">
    <citation type="journal article" date="2017" name="Viruses">
        <title>Characterization of Bacillus subtilis Viruses vB_BsuM-Goe2 and vB_BsuM-Goe3.</title>
        <authorList>
            <person name="Willms I.M."/>
            <person name="Hoppert M."/>
            <person name="Hertel R."/>
        </authorList>
    </citation>
    <scope>NUCLEOTIDE SEQUENCE [LARGE SCALE GENOMIC DNA]</scope>
</reference>
<gene>
    <name evidence="2" type="ORF">Goe2_c15000</name>
</gene>